<protein>
    <recommendedName>
        <fullName evidence="5">Xylanolytic transcriptional activator regulatory domain-containing protein</fullName>
    </recommendedName>
</protein>
<sequence>MPVLQSPPASTIGDQSSALDADYRLRDQIGYAYTDDGNYLSKIQEEQMVEADKEIQTMRFQRIIPLPEATRQELCGIFARLPHRLVVRELIDIYFAEANWYFAVLEQYYFEKLYNSWCIHNDCLTEHGQLPDLPPDLLHFSALLFHVLAVSLQFLSPDTNCSRALRVDSFTARDRLSSNYSTSGVEIARIAGALDPTITTVQNDLMRALWLKNCSRGREAWHALGSAIRTAQELGFHQQSKVYQTPRSTLEETLTELWYDEYKRRLWIKLFSWDR</sequence>
<evidence type="ECO:0000313" key="7">
    <source>
        <dbReference type="Proteomes" id="UP001147752"/>
    </source>
</evidence>
<comment type="subcellular location">
    <subcellularLocation>
        <location evidence="1">Nucleus</location>
    </subcellularLocation>
</comment>
<dbReference type="GO" id="GO:0003677">
    <property type="term" value="F:DNA binding"/>
    <property type="evidence" value="ECO:0007669"/>
    <property type="project" value="InterPro"/>
</dbReference>
<dbReference type="RefSeq" id="XP_056574630.1">
    <property type="nucleotide sequence ID" value="XM_056728815.1"/>
</dbReference>
<name>A0A9W9UT18_9EURO</name>
<evidence type="ECO:0000256" key="2">
    <source>
        <dbReference type="ARBA" id="ARBA00023015"/>
    </source>
</evidence>
<comment type="caution">
    <text evidence="6">The sequence shown here is derived from an EMBL/GenBank/DDBJ whole genome shotgun (WGS) entry which is preliminary data.</text>
</comment>
<evidence type="ECO:0000259" key="5">
    <source>
        <dbReference type="Pfam" id="PF04082"/>
    </source>
</evidence>
<accession>A0A9W9UT18</accession>
<keyword evidence="7" id="KW-1185">Reference proteome</keyword>
<dbReference type="CDD" id="cd12148">
    <property type="entry name" value="fungal_TF_MHR"/>
    <property type="match status" value="1"/>
</dbReference>
<dbReference type="Proteomes" id="UP001147752">
    <property type="component" value="Unassembled WGS sequence"/>
</dbReference>
<evidence type="ECO:0000256" key="4">
    <source>
        <dbReference type="ARBA" id="ARBA00023242"/>
    </source>
</evidence>
<dbReference type="GeneID" id="81467998"/>
<dbReference type="InterPro" id="IPR050613">
    <property type="entry name" value="Sec_Metabolite_Reg"/>
</dbReference>
<dbReference type="InterPro" id="IPR007219">
    <property type="entry name" value="XnlR_reg_dom"/>
</dbReference>
<dbReference type="GO" id="GO:0006351">
    <property type="term" value="P:DNA-templated transcription"/>
    <property type="evidence" value="ECO:0007669"/>
    <property type="project" value="InterPro"/>
</dbReference>
<reference evidence="6" key="1">
    <citation type="submission" date="2022-12" db="EMBL/GenBank/DDBJ databases">
        <authorList>
            <person name="Petersen C."/>
        </authorList>
    </citation>
    <scope>NUCLEOTIDE SEQUENCE</scope>
    <source>
        <strain evidence="6">IBT 3081</strain>
    </source>
</reference>
<keyword evidence="3" id="KW-0804">Transcription</keyword>
<gene>
    <name evidence="6" type="ORF">N7517_011092</name>
</gene>
<feature type="domain" description="Xylanolytic transcriptional activator regulatory" evidence="5">
    <location>
        <begin position="91"/>
        <end position="275"/>
    </location>
</feature>
<evidence type="ECO:0000313" key="6">
    <source>
        <dbReference type="EMBL" id="KAJ5356483.1"/>
    </source>
</evidence>
<dbReference type="Pfam" id="PF04082">
    <property type="entry name" value="Fungal_trans"/>
    <property type="match status" value="1"/>
</dbReference>
<dbReference type="GO" id="GO:0005634">
    <property type="term" value="C:nucleus"/>
    <property type="evidence" value="ECO:0007669"/>
    <property type="project" value="UniProtKB-SubCell"/>
</dbReference>
<organism evidence="6 7">
    <name type="scientific">Penicillium concentricum</name>
    <dbReference type="NCBI Taxonomy" id="293559"/>
    <lineage>
        <taxon>Eukaryota</taxon>
        <taxon>Fungi</taxon>
        <taxon>Dikarya</taxon>
        <taxon>Ascomycota</taxon>
        <taxon>Pezizomycotina</taxon>
        <taxon>Eurotiomycetes</taxon>
        <taxon>Eurotiomycetidae</taxon>
        <taxon>Eurotiales</taxon>
        <taxon>Aspergillaceae</taxon>
        <taxon>Penicillium</taxon>
    </lineage>
</organism>
<evidence type="ECO:0000256" key="1">
    <source>
        <dbReference type="ARBA" id="ARBA00004123"/>
    </source>
</evidence>
<keyword evidence="2" id="KW-0805">Transcription regulation</keyword>
<dbReference type="AlphaFoldDB" id="A0A9W9UT18"/>
<keyword evidence="4" id="KW-0539">Nucleus</keyword>
<reference evidence="6" key="2">
    <citation type="journal article" date="2023" name="IMA Fungus">
        <title>Comparative genomic study of the Penicillium genus elucidates a diverse pangenome and 15 lateral gene transfer events.</title>
        <authorList>
            <person name="Petersen C."/>
            <person name="Sorensen T."/>
            <person name="Nielsen M.R."/>
            <person name="Sondergaard T.E."/>
            <person name="Sorensen J.L."/>
            <person name="Fitzpatrick D.A."/>
            <person name="Frisvad J.C."/>
            <person name="Nielsen K.L."/>
        </authorList>
    </citation>
    <scope>NUCLEOTIDE SEQUENCE</scope>
    <source>
        <strain evidence="6">IBT 3081</strain>
    </source>
</reference>
<dbReference type="EMBL" id="JAPZBT010000006">
    <property type="protein sequence ID" value="KAJ5356483.1"/>
    <property type="molecule type" value="Genomic_DNA"/>
</dbReference>
<proteinExistence type="predicted"/>
<dbReference type="PANTHER" id="PTHR31001:SF87">
    <property type="entry name" value="COL-21"/>
    <property type="match status" value="1"/>
</dbReference>
<evidence type="ECO:0000256" key="3">
    <source>
        <dbReference type="ARBA" id="ARBA00023163"/>
    </source>
</evidence>
<dbReference type="OrthoDB" id="5344325at2759"/>
<dbReference type="PANTHER" id="PTHR31001">
    <property type="entry name" value="UNCHARACTERIZED TRANSCRIPTIONAL REGULATORY PROTEIN"/>
    <property type="match status" value="1"/>
</dbReference>
<dbReference type="GO" id="GO:0008270">
    <property type="term" value="F:zinc ion binding"/>
    <property type="evidence" value="ECO:0007669"/>
    <property type="project" value="InterPro"/>
</dbReference>